<dbReference type="Proteomes" id="UP001321700">
    <property type="component" value="Unassembled WGS sequence"/>
</dbReference>
<dbReference type="PANTHER" id="PTHR41878">
    <property type="entry name" value="LEXA REPRESSOR-RELATED"/>
    <property type="match status" value="1"/>
</dbReference>
<accession>A0ABU3KS90</accession>
<evidence type="ECO:0000313" key="3">
    <source>
        <dbReference type="Proteomes" id="UP001321700"/>
    </source>
</evidence>
<dbReference type="InterPro" id="IPR024047">
    <property type="entry name" value="MM3350-like_sf"/>
</dbReference>
<protein>
    <submittedName>
        <fullName evidence="2">Plasmid pRiA4b ORF-3 family protein</fullName>
    </submittedName>
</protein>
<dbReference type="RefSeq" id="WP_313876362.1">
    <property type="nucleotide sequence ID" value="NZ_JAVBIK010000003.1"/>
</dbReference>
<gene>
    <name evidence="2" type="ORF">RAE19_18625</name>
</gene>
<dbReference type="PANTHER" id="PTHR41878:SF1">
    <property type="entry name" value="TNPR PROTEIN"/>
    <property type="match status" value="1"/>
</dbReference>
<reference evidence="2 3" key="1">
    <citation type="submission" date="2023-08" db="EMBL/GenBank/DDBJ databases">
        <title>Rhodoferax potami sp. nov. and Rhodoferax mekongensis sp. nov., isolated from the Mekong River in Thailand.</title>
        <authorList>
            <person name="Kitikhun S."/>
            <person name="Charoenyingcharoen P."/>
            <person name="Siriarchawattana P."/>
            <person name="Likhitrattanapisal S."/>
            <person name="Nilsakha T."/>
            <person name="Chanpet A."/>
            <person name="Rattanawaree P."/>
            <person name="Ingsriswang S."/>
        </authorList>
    </citation>
    <scope>NUCLEOTIDE SEQUENCE [LARGE SCALE GENOMIC DNA]</scope>
    <source>
        <strain evidence="2 3">TBRC 17660</strain>
    </source>
</reference>
<dbReference type="Gene3D" id="3.10.290.30">
    <property type="entry name" value="MM3350-like"/>
    <property type="match status" value="1"/>
</dbReference>
<evidence type="ECO:0000313" key="2">
    <source>
        <dbReference type="EMBL" id="MDT7520674.1"/>
    </source>
</evidence>
<evidence type="ECO:0000259" key="1">
    <source>
        <dbReference type="Pfam" id="PF07929"/>
    </source>
</evidence>
<name>A0ABU3KS90_9BURK</name>
<dbReference type="SUPFAM" id="SSF159941">
    <property type="entry name" value="MM3350-like"/>
    <property type="match status" value="1"/>
</dbReference>
<sequence>MTAQLFKLPAKSRSRSTKSYQLRVELKGVKPAVWRRIAVPSTIKLSRLHHILLAVMGWQGGHLHEFNFVDAIYGDADEELESGVEDESRVSLVKALAGSASFTWVYDYGDFWAHKVKLERIVDLGVPLETAMCITGANACPPEDIGGAPGYEEFLEAIRDPQHPEHQSMMDHCGGKFDPREFDPMQAQERLDVISI</sequence>
<keyword evidence="3" id="KW-1185">Reference proteome</keyword>
<comment type="caution">
    <text evidence="2">The sequence shown here is derived from an EMBL/GenBank/DDBJ whole genome shotgun (WGS) entry which is preliminary data.</text>
</comment>
<proteinExistence type="predicted"/>
<dbReference type="EMBL" id="JAVBIK010000003">
    <property type="protein sequence ID" value="MDT7520674.1"/>
    <property type="molecule type" value="Genomic_DNA"/>
</dbReference>
<dbReference type="Pfam" id="PF07929">
    <property type="entry name" value="PRiA4_ORF3"/>
    <property type="match status" value="1"/>
</dbReference>
<feature type="domain" description="Plasmid pRiA4b Orf3-like" evidence="1">
    <location>
        <begin position="19"/>
        <end position="184"/>
    </location>
</feature>
<dbReference type="InterPro" id="IPR012912">
    <property type="entry name" value="Plasmid_pRiA4b_Orf3-like"/>
</dbReference>
<organism evidence="2 3">
    <name type="scientific">Rhodoferax potami</name>
    <dbReference type="NCBI Taxonomy" id="3068338"/>
    <lineage>
        <taxon>Bacteria</taxon>
        <taxon>Pseudomonadati</taxon>
        <taxon>Pseudomonadota</taxon>
        <taxon>Betaproteobacteria</taxon>
        <taxon>Burkholderiales</taxon>
        <taxon>Comamonadaceae</taxon>
        <taxon>Rhodoferax</taxon>
    </lineage>
</organism>